<gene>
    <name evidence="3" type="ORF">rosag_09260</name>
</gene>
<dbReference type="NCBIfam" id="NF038114">
    <property type="entry name" value="rightmost"/>
    <property type="match status" value="1"/>
</dbReference>
<dbReference type="PANTHER" id="PTHR24273:SF32">
    <property type="entry name" value="HYALIN"/>
    <property type="match status" value="1"/>
</dbReference>
<evidence type="ECO:0000313" key="4">
    <source>
        <dbReference type="Proteomes" id="UP001161325"/>
    </source>
</evidence>
<keyword evidence="4" id="KW-1185">Reference proteome</keyword>
<dbReference type="Proteomes" id="UP001161325">
    <property type="component" value="Unassembled WGS sequence"/>
</dbReference>
<evidence type="ECO:0000259" key="2">
    <source>
        <dbReference type="PROSITE" id="PS50825"/>
    </source>
</evidence>
<name>A0AA37QES2_9BACT</name>
<reference evidence="3" key="1">
    <citation type="submission" date="2022-08" db="EMBL/GenBank/DDBJ databases">
        <title>Draft genome sequencing of Roseisolibacter agri AW1220.</title>
        <authorList>
            <person name="Tobiishi Y."/>
            <person name="Tonouchi A."/>
        </authorList>
    </citation>
    <scope>NUCLEOTIDE SEQUENCE</scope>
    <source>
        <strain evidence="3">AW1220</strain>
    </source>
</reference>
<keyword evidence="1" id="KW-0677">Repeat</keyword>
<dbReference type="PANTHER" id="PTHR24273">
    <property type="entry name" value="FI04643P-RELATED"/>
    <property type="match status" value="1"/>
</dbReference>
<dbReference type="AlphaFoldDB" id="A0AA37QES2"/>
<evidence type="ECO:0000256" key="1">
    <source>
        <dbReference type="ARBA" id="ARBA00022737"/>
    </source>
</evidence>
<organism evidence="3 4">
    <name type="scientific">Roseisolibacter agri</name>
    <dbReference type="NCBI Taxonomy" id="2014610"/>
    <lineage>
        <taxon>Bacteria</taxon>
        <taxon>Pseudomonadati</taxon>
        <taxon>Gemmatimonadota</taxon>
        <taxon>Gemmatimonadia</taxon>
        <taxon>Gemmatimonadales</taxon>
        <taxon>Gemmatimonadaceae</taxon>
        <taxon>Roseisolibacter</taxon>
    </lineage>
</organism>
<sequence>MQCDAPSPTLFPFGSTNVICFAVDAAGNSKNTHFTVRVQDTTNPQLTMPPTQVVQAAPGAQEASVSFTVHASDVADPDVQIVCDAESGAMFPIGTTQVTCAAYDNFWNSASGSFLVVVESVPTFAFTGFFQPVANDGVFNVVKAGSAIPVKFSLDGNRGLAILKSGSPSATTVSCVSEAAQSAVGETVAASGNSLSYDAATDQYIYVWKSEKGWAGGCRRLDVTLTDGRTKSAFFRFTR</sequence>
<dbReference type="PROSITE" id="PS50825">
    <property type="entry name" value="HYR"/>
    <property type="match status" value="1"/>
</dbReference>
<protein>
    <recommendedName>
        <fullName evidence="2">HYR domain-containing protein</fullName>
    </recommendedName>
</protein>
<dbReference type="Pfam" id="PF02494">
    <property type="entry name" value="HYR"/>
    <property type="match status" value="1"/>
</dbReference>
<evidence type="ECO:0000313" key="3">
    <source>
        <dbReference type="EMBL" id="GLC24413.1"/>
    </source>
</evidence>
<feature type="domain" description="HYR" evidence="2">
    <location>
        <begin position="39"/>
        <end position="120"/>
    </location>
</feature>
<accession>A0AA37QES2</accession>
<proteinExistence type="predicted"/>
<dbReference type="EMBL" id="BRXS01000002">
    <property type="protein sequence ID" value="GLC24413.1"/>
    <property type="molecule type" value="Genomic_DNA"/>
</dbReference>
<dbReference type="InterPro" id="IPR003410">
    <property type="entry name" value="HYR_dom"/>
</dbReference>
<comment type="caution">
    <text evidence="3">The sequence shown here is derived from an EMBL/GenBank/DDBJ whole genome shotgun (WGS) entry which is preliminary data.</text>
</comment>